<proteinExistence type="predicted"/>
<evidence type="ECO:0000256" key="3">
    <source>
        <dbReference type="SAM" id="MobiDB-lite"/>
    </source>
</evidence>
<sequence>MRVPSQPPNISKENQNESNSSDAQRIRFDNNFPIPGAKGTPALIKVYDDQEDFKLNMTIEFYGILSPPDFDEAFPEPALPDPSYLSFEPPEERMARRPPHSLAPRIHAISWQPLRKNPALPSNPNELSQKIVQVQANAVQLREELLSILERKLGGDRLAAQYLLYNLLSSVYNRASFLPLGNLPLNLFNWPREMKDLPFKMGTFLSNLVPKLHSISITTQNFNQEAFRLFPVKNYLQNKLETGQLQLSSGTMLLLSETELASGSFSPEGLKKLNSLAQLIKWQKVAYDFQHYQADFETDLNVLILSWARSILAKDNPLCLQLPVCYTSGEDFLHNLDSLSSILRCYVSLLKEIQMEQINEDAQEVIQSQFVEQRQVDPSVSTEDLHVWLTLARYEAMSRGDREVKVQHWKEIMEKEKERRSRFRDYLAKLR</sequence>
<evidence type="ECO:0000313" key="4">
    <source>
        <dbReference type="EMBL" id="NDV31930.1"/>
    </source>
</evidence>
<dbReference type="GO" id="GO:0005634">
    <property type="term" value="C:nucleus"/>
    <property type="evidence" value="ECO:0007669"/>
    <property type="project" value="UniProtKB-SubCell"/>
</dbReference>
<dbReference type="GO" id="GO:0006261">
    <property type="term" value="P:DNA-templated DNA replication"/>
    <property type="evidence" value="ECO:0007669"/>
    <property type="project" value="TreeGrafter"/>
</dbReference>
<dbReference type="PANTHER" id="PTHR13489:SF0">
    <property type="entry name" value="MINI-CHROMOSOME MAINTENANCE COMPLEX-BINDING PROTEIN"/>
    <property type="match status" value="1"/>
</dbReference>
<reference evidence="4" key="1">
    <citation type="journal article" date="2020" name="J. Eukaryot. Microbiol.">
        <title>De novo Sequencing, Assembly and Annotation of the Transcriptome for the Free-Living Testate Amoeba Arcella intermedia.</title>
        <authorList>
            <person name="Ribeiro G.M."/>
            <person name="Porfirio-Sousa A.L."/>
            <person name="Maurer-Alcala X.X."/>
            <person name="Katz L.A."/>
            <person name="Lahr D.J.G."/>
        </authorList>
    </citation>
    <scope>NUCLEOTIDE SEQUENCE</scope>
</reference>
<dbReference type="PANTHER" id="PTHR13489">
    <property type="entry name" value="MINI-CHROMOSOME MAINTENANCE COMPLEX-BINDING PROTEIN"/>
    <property type="match status" value="1"/>
</dbReference>
<keyword evidence="2" id="KW-0539">Nucleus</keyword>
<evidence type="ECO:0000256" key="2">
    <source>
        <dbReference type="ARBA" id="ARBA00023242"/>
    </source>
</evidence>
<dbReference type="AlphaFoldDB" id="A0A6B2L4Q9"/>
<accession>A0A6B2L4Q9</accession>
<dbReference type="Pfam" id="PF09739">
    <property type="entry name" value="MCM_bind"/>
    <property type="match status" value="1"/>
</dbReference>
<comment type="subcellular location">
    <subcellularLocation>
        <location evidence="1">Nucleus</location>
    </subcellularLocation>
</comment>
<dbReference type="InterPro" id="IPR019140">
    <property type="entry name" value="MCM_complex-bd"/>
</dbReference>
<name>A0A6B2L4Q9_9EUKA</name>
<feature type="compositionally biased region" description="Polar residues" evidence="3">
    <location>
        <begin position="8"/>
        <end position="23"/>
    </location>
</feature>
<feature type="region of interest" description="Disordered" evidence="3">
    <location>
        <begin position="1"/>
        <end position="34"/>
    </location>
</feature>
<dbReference type="GO" id="GO:0003682">
    <property type="term" value="F:chromatin binding"/>
    <property type="evidence" value="ECO:0007669"/>
    <property type="project" value="TreeGrafter"/>
</dbReference>
<protein>
    <submittedName>
        <fullName evidence="4">Uncharacterized protein</fullName>
    </submittedName>
</protein>
<organism evidence="4">
    <name type="scientific">Arcella intermedia</name>
    <dbReference type="NCBI Taxonomy" id="1963864"/>
    <lineage>
        <taxon>Eukaryota</taxon>
        <taxon>Amoebozoa</taxon>
        <taxon>Tubulinea</taxon>
        <taxon>Elardia</taxon>
        <taxon>Arcellinida</taxon>
        <taxon>Sphaerothecina</taxon>
        <taxon>Arcellidae</taxon>
        <taxon>Arcella</taxon>
    </lineage>
</organism>
<dbReference type="EMBL" id="GIBP01002961">
    <property type="protein sequence ID" value="NDV31930.1"/>
    <property type="molecule type" value="Transcribed_RNA"/>
</dbReference>
<evidence type="ECO:0000256" key="1">
    <source>
        <dbReference type="ARBA" id="ARBA00004123"/>
    </source>
</evidence>